<dbReference type="EMBL" id="CP035710">
    <property type="protein sequence ID" value="QEN03049.1"/>
    <property type="molecule type" value="Genomic_DNA"/>
</dbReference>
<name>A0A5C1Q7R2_9BURK</name>
<keyword evidence="2" id="KW-0614">Plasmid</keyword>
<dbReference type="PANTHER" id="PTHR42928">
    <property type="entry name" value="TRICARBOXYLATE-BINDING PROTEIN"/>
    <property type="match status" value="1"/>
</dbReference>
<proteinExistence type="inferred from homology"/>
<evidence type="ECO:0000313" key="3">
    <source>
        <dbReference type="Proteomes" id="UP000323522"/>
    </source>
</evidence>
<dbReference type="PIRSF" id="PIRSF017082">
    <property type="entry name" value="YflP"/>
    <property type="match status" value="1"/>
</dbReference>
<dbReference type="InterPro" id="IPR042100">
    <property type="entry name" value="Bug_dom1"/>
</dbReference>
<dbReference type="InterPro" id="IPR006311">
    <property type="entry name" value="TAT_signal"/>
</dbReference>
<dbReference type="Gene3D" id="3.40.190.10">
    <property type="entry name" value="Periplasmic binding protein-like II"/>
    <property type="match status" value="1"/>
</dbReference>
<evidence type="ECO:0000313" key="2">
    <source>
        <dbReference type="EMBL" id="QEN03049.1"/>
    </source>
</evidence>
<gene>
    <name evidence="2" type="ORF">EWH46_19570</name>
</gene>
<dbReference type="SUPFAM" id="SSF53850">
    <property type="entry name" value="Periplasmic binding protein-like II"/>
    <property type="match status" value="1"/>
</dbReference>
<geneLocation type="plasmid" evidence="3">
    <name>psna507_unt10</name>
</geneLocation>
<organism evidence="2 3">
    <name type="scientific">Sphaerotilus sulfidivorans</name>
    <dbReference type="NCBI Taxonomy" id="639200"/>
    <lineage>
        <taxon>Bacteria</taxon>
        <taxon>Pseudomonadati</taxon>
        <taxon>Pseudomonadota</taxon>
        <taxon>Betaproteobacteria</taxon>
        <taxon>Burkholderiales</taxon>
        <taxon>Sphaerotilaceae</taxon>
        <taxon>Sphaerotilus</taxon>
    </lineage>
</organism>
<comment type="similarity">
    <text evidence="1">Belongs to the UPF0065 (bug) family.</text>
</comment>
<dbReference type="Gene3D" id="3.40.190.150">
    <property type="entry name" value="Bordetella uptake gene, domain 1"/>
    <property type="match status" value="1"/>
</dbReference>
<dbReference type="CDD" id="cd07012">
    <property type="entry name" value="PBP2_Bug_TTT"/>
    <property type="match status" value="1"/>
</dbReference>
<dbReference type="KEGG" id="snn:EWH46_19570"/>
<dbReference type="Pfam" id="PF03401">
    <property type="entry name" value="TctC"/>
    <property type="match status" value="1"/>
</dbReference>
<evidence type="ECO:0000256" key="1">
    <source>
        <dbReference type="ARBA" id="ARBA00006987"/>
    </source>
</evidence>
<dbReference type="AlphaFoldDB" id="A0A5C1Q7R2"/>
<dbReference type="InterPro" id="IPR005064">
    <property type="entry name" value="BUG"/>
</dbReference>
<accession>A0A5C1Q7R2</accession>
<reference evidence="2 3" key="1">
    <citation type="submission" date="2019-02" db="EMBL/GenBank/DDBJ databases">
        <title>Complete Genome Sequence and Methylome Analysis of Sphaerotilus natans subsp. sulfidivorans D-507.</title>
        <authorList>
            <person name="Fomenkov A."/>
            <person name="Gridneva E."/>
            <person name="Smolyakov D."/>
            <person name="Dubinina G."/>
            <person name="Vincze T."/>
            <person name="Grabovich M."/>
            <person name="Roberts R.J."/>
        </authorList>
    </citation>
    <scope>NUCLEOTIDE SEQUENCE [LARGE SCALE GENOMIC DNA]</scope>
    <source>
        <strain evidence="2 3">D-507</strain>
        <plasmid evidence="3">psna507_unt10</plasmid>
    </source>
</reference>
<dbReference type="PROSITE" id="PS51318">
    <property type="entry name" value="TAT"/>
    <property type="match status" value="1"/>
</dbReference>
<dbReference type="PANTHER" id="PTHR42928:SF5">
    <property type="entry name" value="BLR1237 PROTEIN"/>
    <property type="match status" value="1"/>
</dbReference>
<protein>
    <submittedName>
        <fullName evidence="2">Tripartite tricarboxylate transporter substrate binding protein</fullName>
    </submittedName>
</protein>
<dbReference type="Proteomes" id="UP000323522">
    <property type="component" value="Plasmid pSna507_unt10"/>
</dbReference>
<dbReference type="OrthoDB" id="8954401at2"/>
<sequence length="338" mass="35606">MTRPTDRATQETDMVQRRRMLMQAAALGAAICSPAARAQADYPNRPVRLIVPAGPGSAPDVVARLVAERLGALWGRVLIVDNRPGAGGIPGMSALARSTPDGYTLGFVPAAMAVITPLLFRQPQFSLDSDLVPVATLATSPLLLVTPAASGVRTLGEFAKASQAKGGRANFAAPQTGSLPHLAGEMVNRIGRMNLFTVPYPAPPAAVSAVLSGDAELTADGVPGLLPHIRSGRLRALAVTSAQRLPGFEDIPTVAETYPGFEAIGWFSLFAPTGTPDEIVQRVNRDAARVMQAPDLIARLAEMGIYPRTGSTAETGEFVTAQRQVMKRFVAELGLKPQ</sequence>